<feature type="transmembrane region" description="Helical" evidence="1">
    <location>
        <begin position="115"/>
        <end position="136"/>
    </location>
</feature>
<dbReference type="RefSeq" id="WP_214174944.1">
    <property type="nucleotide sequence ID" value="NZ_JAHCVK010000002.1"/>
</dbReference>
<keyword evidence="1" id="KW-1133">Transmembrane helix</keyword>
<feature type="transmembrane region" description="Helical" evidence="1">
    <location>
        <begin position="206"/>
        <end position="229"/>
    </location>
</feature>
<feature type="transmembrane region" description="Helical" evidence="1">
    <location>
        <begin position="544"/>
        <end position="567"/>
    </location>
</feature>
<proteinExistence type="predicted"/>
<dbReference type="Proteomes" id="UP000756860">
    <property type="component" value="Unassembled WGS sequence"/>
</dbReference>
<name>A0ABS5SCP5_9BACT</name>
<evidence type="ECO:0000313" key="4">
    <source>
        <dbReference type="Proteomes" id="UP000756860"/>
    </source>
</evidence>
<evidence type="ECO:0000259" key="2">
    <source>
        <dbReference type="Pfam" id="PF10131"/>
    </source>
</evidence>
<keyword evidence="1" id="KW-0472">Membrane</keyword>
<feature type="transmembrane region" description="Helical" evidence="1">
    <location>
        <begin position="236"/>
        <end position="256"/>
    </location>
</feature>
<feature type="transmembrane region" description="Helical" evidence="1">
    <location>
        <begin position="390"/>
        <end position="409"/>
    </location>
</feature>
<feature type="transmembrane region" description="Helical" evidence="1">
    <location>
        <begin position="20"/>
        <end position="44"/>
    </location>
</feature>
<feature type="transmembrane region" description="Helical" evidence="1">
    <location>
        <begin position="296"/>
        <end position="317"/>
    </location>
</feature>
<reference evidence="3 4" key="1">
    <citation type="submission" date="2021-05" db="EMBL/GenBank/DDBJ databases">
        <title>The draft genome of Geobacter luticola JCM 17780.</title>
        <authorList>
            <person name="Xu Z."/>
            <person name="Masuda Y."/>
            <person name="Itoh H."/>
            <person name="Senoo K."/>
        </authorList>
    </citation>
    <scope>NUCLEOTIDE SEQUENCE [LARGE SCALE GENOMIC DNA]</scope>
    <source>
        <strain evidence="3 4">JCM 17780</strain>
    </source>
</reference>
<dbReference type="EMBL" id="JAHCVK010000002">
    <property type="protein sequence ID" value="MBT0652955.1"/>
    <property type="molecule type" value="Genomic_DNA"/>
</dbReference>
<feature type="transmembrane region" description="Helical" evidence="1">
    <location>
        <begin position="142"/>
        <end position="162"/>
    </location>
</feature>
<protein>
    <recommendedName>
        <fullName evidence="2">Membrane protein 6-pyruvoyl-tetrahydropterin synthase-related domain-containing protein</fullName>
    </recommendedName>
</protein>
<keyword evidence="1" id="KW-0812">Transmembrane</keyword>
<accession>A0ABS5SCP5</accession>
<feature type="transmembrane region" description="Helical" evidence="1">
    <location>
        <begin position="169"/>
        <end position="186"/>
    </location>
</feature>
<comment type="caution">
    <text evidence="3">The sequence shown here is derived from an EMBL/GenBank/DDBJ whole genome shotgun (WGS) entry which is preliminary data.</text>
</comment>
<organism evidence="3 4">
    <name type="scientific">Geomobilimonas luticola</name>
    <dbReference type="NCBI Taxonomy" id="1114878"/>
    <lineage>
        <taxon>Bacteria</taxon>
        <taxon>Pseudomonadati</taxon>
        <taxon>Thermodesulfobacteriota</taxon>
        <taxon>Desulfuromonadia</taxon>
        <taxon>Geobacterales</taxon>
        <taxon>Geobacteraceae</taxon>
        <taxon>Geomobilimonas</taxon>
    </lineage>
</organism>
<evidence type="ECO:0000256" key="1">
    <source>
        <dbReference type="SAM" id="Phobius"/>
    </source>
</evidence>
<gene>
    <name evidence="3" type="ORF">KI810_07800</name>
</gene>
<feature type="transmembrane region" description="Helical" evidence="1">
    <location>
        <begin position="90"/>
        <end position="108"/>
    </location>
</feature>
<feature type="domain" description="Membrane protein 6-pyruvoyl-tetrahydropterin synthase-related" evidence="2">
    <location>
        <begin position="91"/>
        <end position="450"/>
    </location>
</feature>
<evidence type="ECO:0000313" key="3">
    <source>
        <dbReference type="EMBL" id="MBT0652955.1"/>
    </source>
</evidence>
<feature type="transmembrane region" description="Helical" evidence="1">
    <location>
        <begin position="329"/>
        <end position="354"/>
    </location>
</feature>
<keyword evidence="4" id="KW-1185">Reference proteome</keyword>
<feature type="transmembrane region" description="Helical" evidence="1">
    <location>
        <begin position="366"/>
        <end position="383"/>
    </location>
</feature>
<dbReference type="InterPro" id="IPR018776">
    <property type="entry name" value="Membrane_prot_PTPS-rel_domain"/>
</dbReference>
<dbReference type="Pfam" id="PF10131">
    <property type="entry name" value="PTPS_related"/>
    <property type="match status" value="1"/>
</dbReference>
<sequence length="572" mass="65486">MHATTFIKFEHSNIHNSNNYFVEFIVVSLCLCLTASYCIMPLIIHQSLPYSHDMLFHVFQADQFSRGIAGGSLYPRWMADANEGLGSPTFIFYSPFSYYIVAIIHLVVPSFRESMTIAIWFSFFLSGLTMYAAVRKTCGKDASLLCAIIYQILPFHLLDLYARGTFAELYAYVWGPLVLLSLLQIHHAKKPFWPLIGLSASFSGLILTHLVTGYMLTCAIGLYIVYVLITQKERQFPLFSALGVIIGFGISSFYMIPVIFERIYVHIDYITKCTVCDYTKNFIFDLNNISDRFYQWLHISVTIELTVFSLIASKFFNKYELNCQQSKQGLLCCAPFILSFFLTTPISAPIWLFIPGFPSLQFPWRWILLMELFFCTTIASYFNRMQFSKYRVYLLTFIPLAIISATIIFKASLFHKELITSLENPIQNSKNTIAWEYVPIWASAPRQTIMNSGKEKMGVISGNASVRITEWHPEKREGYVDAATCSKIKVSTFYYPGWKLFVDGKETSLNIQDRSGLMMFDVPQGKHEFVIVFTDTELRRTAKIISVIALIMVMCFAIFVTLHSAIVRSLSK</sequence>